<evidence type="ECO:0000256" key="3">
    <source>
        <dbReference type="ARBA" id="ARBA00022989"/>
    </source>
</evidence>
<gene>
    <name evidence="6" type="ORF">K0B96_13275</name>
</gene>
<feature type="transmembrane region" description="Helical" evidence="5">
    <location>
        <begin position="124"/>
        <end position="151"/>
    </location>
</feature>
<dbReference type="EMBL" id="CP080507">
    <property type="protein sequence ID" value="QYM78266.1"/>
    <property type="molecule type" value="Genomic_DNA"/>
</dbReference>
<organism evidence="6 7">
    <name type="scientific">Horticoccus luteus</name>
    <dbReference type="NCBI Taxonomy" id="2862869"/>
    <lineage>
        <taxon>Bacteria</taxon>
        <taxon>Pseudomonadati</taxon>
        <taxon>Verrucomicrobiota</taxon>
        <taxon>Opitutia</taxon>
        <taxon>Opitutales</taxon>
        <taxon>Opitutaceae</taxon>
        <taxon>Horticoccus</taxon>
    </lineage>
</organism>
<dbReference type="InterPro" id="IPR000292">
    <property type="entry name" value="For/NO2_transpt"/>
</dbReference>
<accession>A0A8F9XKJ6</accession>
<proteinExistence type="predicted"/>
<evidence type="ECO:0000256" key="4">
    <source>
        <dbReference type="ARBA" id="ARBA00023136"/>
    </source>
</evidence>
<dbReference type="GO" id="GO:0015499">
    <property type="term" value="F:formate transmembrane transporter activity"/>
    <property type="evidence" value="ECO:0007669"/>
    <property type="project" value="TreeGrafter"/>
</dbReference>
<evidence type="ECO:0000256" key="2">
    <source>
        <dbReference type="ARBA" id="ARBA00022692"/>
    </source>
</evidence>
<feature type="transmembrane region" description="Helical" evidence="5">
    <location>
        <begin position="45"/>
        <end position="68"/>
    </location>
</feature>
<dbReference type="AlphaFoldDB" id="A0A8F9XKJ6"/>
<dbReference type="PANTHER" id="PTHR30520">
    <property type="entry name" value="FORMATE TRANSPORTER-RELATED"/>
    <property type="match status" value="1"/>
</dbReference>
<evidence type="ECO:0000256" key="1">
    <source>
        <dbReference type="ARBA" id="ARBA00004141"/>
    </source>
</evidence>
<dbReference type="KEGG" id="ole:K0B96_13275"/>
<evidence type="ECO:0000313" key="7">
    <source>
        <dbReference type="Proteomes" id="UP000825051"/>
    </source>
</evidence>
<dbReference type="PANTHER" id="PTHR30520:SF2">
    <property type="entry name" value="INNER MEMBRANE PROTEIN YFDC"/>
    <property type="match status" value="1"/>
</dbReference>
<feature type="transmembrane region" description="Helical" evidence="5">
    <location>
        <begin position="200"/>
        <end position="219"/>
    </location>
</feature>
<dbReference type="RefSeq" id="WP_220161370.1">
    <property type="nucleotide sequence ID" value="NZ_CP080507.1"/>
</dbReference>
<dbReference type="GO" id="GO:0005886">
    <property type="term" value="C:plasma membrane"/>
    <property type="evidence" value="ECO:0007669"/>
    <property type="project" value="TreeGrafter"/>
</dbReference>
<evidence type="ECO:0000313" key="6">
    <source>
        <dbReference type="EMBL" id="QYM78266.1"/>
    </source>
</evidence>
<name>A0A8F9XKJ6_9BACT</name>
<dbReference type="Proteomes" id="UP000825051">
    <property type="component" value="Chromosome"/>
</dbReference>
<feature type="transmembrane region" description="Helical" evidence="5">
    <location>
        <begin position="74"/>
        <end position="94"/>
    </location>
</feature>
<dbReference type="InterPro" id="IPR023271">
    <property type="entry name" value="Aquaporin-like"/>
</dbReference>
<dbReference type="Gene3D" id="1.20.1080.10">
    <property type="entry name" value="Glycerol uptake facilitator protein"/>
    <property type="match status" value="1"/>
</dbReference>
<feature type="transmembrane region" description="Helical" evidence="5">
    <location>
        <begin position="171"/>
        <end position="193"/>
    </location>
</feature>
<dbReference type="Pfam" id="PF01226">
    <property type="entry name" value="Form_Nir_trans"/>
    <property type="match status" value="1"/>
</dbReference>
<protein>
    <submittedName>
        <fullName evidence="6">Formate/nitrite transporter family protein</fullName>
    </submittedName>
</protein>
<reference evidence="6" key="1">
    <citation type="submission" date="2021-08" db="EMBL/GenBank/DDBJ databases">
        <title>Genome of a novel bacterium of the phylum Verrucomicrobia, Oleiharenicola sp. KSB-15.</title>
        <authorList>
            <person name="Chung J.-H."/>
            <person name="Ahn J.-H."/>
            <person name="Yoon Y."/>
            <person name="Kim D.-Y."/>
            <person name="An S.-H."/>
            <person name="Park I."/>
            <person name="Yeon J."/>
        </authorList>
    </citation>
    <scope>NUCLEOTIDE SEQUENCE</scope>
    <source>
        <strain evidence="6">KSB-15</strain>
    </source>
</reference>
<keyword evidence="3 5" id="KW-1133">Transmembrane helix</keyword>
<evidence type="ECO:0000256" key="5">
    <source>
        <dbReference type="SAM" id="Phobius"/>
    </source>
</evidence>
<keyword evidence="2 5" id="KW-0812">Transmembrane</keyword>
<keyword evidence="4 5" id="KW-0472">Membrane</keyword>
<keyword evidence="7" id="KW-1185">Reference proteome</keyword>
<sequence length="287" mass="31110">MKSDTPAAKEREEAQVENRVAPPGEIVYEAIYREGEHELSRPARALAWSGLAAGLSMGFSFLAEALLLQHLPPAVWTSAVSKIGYSIGFVIVILGRQQLFSKNTLTVILPLLNRRSHAGLWHVARLWVIVLVANLVGALLFAWMLAYSGAFPPAMHAVFDKLGEEMPRGPFWPVMIRAVIAGWLIALMVWLLPFAETARVWIIVVIAYLVGLGPFPHIIAESVSAFYLLITGQVSLGVCLGGFMVPTFLGNVVGGVALVAALAHAELAETAKPKRARASRSLHPPKP</sequence>
<comment type="subcellular location">
    <subcellularLocation>
        <location evidence="1">Membrane</location>
        <topology evidence="1">Multi-pass membrane protein</topology>
    </subcellularLocation>
</comment>